<evidence type="ECO:0000256" key="2">
    <source>
        <dbReference type="SAM" id="Phobius"/>
    </source>
</evidence>
<keyword evidence="2" id="KW-0812">Transmembrane</keyword>
<name>A0A066WU35_9FLAO</name>
<feature type="region of interest" description="Disordered" evidence="1">
    <location>
        <begin position="96"/>
        <end position="125"/>
    </location>
</feature>
<evidence type="ECO:0000313" key="4">
    <source>
        <dbReference type="EMBL" id="KDN56093.1"/>
    </source>
</evidence>
<gene>
    <name evidence="4" type="ORF">FEM21_06450</name>
</gene>
<feature type="transmembrane region" description="Helical" evidence="2">
    <location>
        <begin position="43"/>
        <end position="64"/>
    </location>
</feature>
<dbReference type="RefSeq" id="WP_035657714.1">
    <property type="nucleotide sequence ID" value="NZ_JNCA01000006.1"/>
</dbReference>
<reference evidence="4 5" key="1">
    <citation type="submission" date="2014-05" db="EMBL/GenBank/DDBJ databases">
        <title>Genome Sequence of Flavobacterium sp. EM1321.</title>
        <authorList>
            <person name="Shin S.-K."/>
            <person name="Yi H."/>
        </authorList>
    </citation>
    <scope>NUCLEOTIDE SEQUENCE [LARGE SCALE GENOMIC DNA]</scope>
    <source>
        <strain evidence="4 5">EM1321</strain>
    </source>
</reference>
<dbReference type="eggNOG" id="COG3637">
    <property type="taxonomic scope" value="Bacteria"/>
</dbReference>
<accession>A0A066WU35</accession>
<evidence type="ECO:0000259" key="3">
    <source>
        <dbReference type="Pfam" id="PF13568"/>
    </source>
</evidence>
<sequence length="468" mass="52202">MKKDDIEKLFSSLEDFSKMPPDNLWKGIEEKLNFPESKKRTAYYWWPLAACLVIGLGLLGTFYFHSNSENHLINAPIQQENGVVNQSRSIDAAKPENNVDKTQNDKVNNRVSNSSLSNKEKEETQTLTKTTISNLNKNQIATISNSNLNKGIIAGTVKQDNSLMVNKTEDNQQTLNRKEENFVPQNKVATIDKSEKEKTVTESKVKENSPIVDSEENALAALVKEQSKKEKIAEVEDKWSLQVFAGVNSSQNLKNQKSLGNTIESQKGHSYGVKTNYKLNKRWAVSTGLKVSQLGQQVANVSYVNSAKSLVNVAIQPLSSPQMKGGISNNANYQFVPNMDNSSAKSAMSSSLYEKGNLSQTVQYLEMPMEVSYSVFNKGKARINMNTGGFVGKVISNQVLLNDSSIGENQDVNDVVFGTVLSSTLQYELFKKTKVFVEPGMNYYTQPVQNQNFNQFQLIFNFGLNVSF</sequence>
<keyword evidence="2" id="KW-1133">Transmembrane helix</keyword>
<feature type="compositionally biased region" description="Basic and acidic residues" evidence="1">
    <location>
        <begin position="96"/>
        <end position="108"/>
    </location>
</feature>
<organism evidence="4 5">
    <name type="scientific">Flavobacterium seoulense</name>
    <dbReference type="NCBI Taxonomy" id="1492738"/>
    <lineage>
        <taxon>Bacteria</taxon>
        <taxon>Pseudomonadati</taxon>
        <taxon>Bacteroidota</taxon>
        <taxon>Flavobacteriia</taxon>
        <taxon>Flavobacteriales</taxon>
        <taxon>Flavobacteriaceae</taxon>
        <taxon>Flavobacterium</taxon>
    </lineage>
</organism>
<comment type="caution">
    <text evidence="4">The sequence shown here is derived from an EMBL/GenBank/DDBJ whole genome shotgun (WGS) entry which is preliminary data.</text>
</comment>
<keyword evidence="5" id="KW-1185">Reference proteome</keyword>
<evidence type="ECO:0000256" key="1">
    <source>
        <dbReference type="SAM" id="MobiDB-lite"/>
    </source>
</evidence>
<dbReference type="OrthoDB" id="1113942at2"/>
<protein>
    <recommendedName>
        <fullName evidence="3">Outer membrane protein beta-barrel domain-containing protein</fullName>
    </recommendedName>
</protein>
<dbReference type="AlphaFoldDB" id="A0A066WU35"/>
<dbReference type="Proteomes" id="UP000027064">
    <property type="component" value="Unassembled WGS sequence"/>
</dbReference>
<dbReference type="Pfam" id="PF13568">
    <property type="entry name" value="OMP_b-brl_2"/>
    <property type="match status" value="1"/>
</dbReference>
<feature type="domain" description="Outer membrane protein beta-barrel" evidence="3">
    <location>
        <begin position="237"/>
        <end position="467"/>
    </location>
</feature>
<dbReference type="EMBL" id="JNCA01000006">
    <property type="protein sequence ID" value="KDN56093.1"/>
    <property type="molecule type" value="Genomic_DNA"/>
</dbReference>
<dbReference type="STRING" id="1492738.FEM21_06450"/>
<dbReference type="InterPro" id="IPR025665">
    <property type="entry name" value="Beta-barrel_OMP_2"/>
</dbReference>
<proteinExistence type="predicted"/>
<dbReference type="PATRIC" id="fig|1492738.3.peg.639"/>
<keyword evidence="2" id="KW-0472">Membrane</keyword>
<evidence type="ECO:0000313" key="5">
    <source>
        <dbReference type="Proteomes" id="UP000027064"/>
    </source>
</evidence>